<evidence type="ECO:0000256" key="4">
    <source>
        <dbReference type="ARBA" id="ARBA00023136"/>
    </source>
</evidence>
<keyword evidence="1 5" id="KW-1003">Cell membrane</keyword>
<keyword evidence="3 5" id="KW-1133">Transmembrane helix</keyword>
<gene>
    <name evidence="6" type="ORF">A7A08_00544</name>
</gene>
<reference evidence="6 7" key="1">
    <citation type="submission" date="2016-07" db="EMBL/GenBank/DDBJ databases">
        <title>Draft genome sequence of Methyloligella halotolerans C2T (VKM B-2706T=CCUG 61687T=DSM 25045T), a halotolerant polyhydroxybutyrate accumulating methylotroph.</title>
        <authorList>
            <person name="Vasilenko O.V."/>
            <person name="Doronina N.V."/>
            <person name="Poroshina M.N."/>
            <person name="Tarlachkov S.V."/>
            <person name="Trotsenko Y.A."/>
        </authorList>
    </citation>
    <scope>NUCLEOTIDE SEQUENCE [LARGE SCALE GENOMIC DNA]</scope>
    <source>
        <strain evidence="6 7">VKM B-2706</strain>
    </source>
</reference>
<feature type="transmembrane region" description="Helical" evidence="5">
    <location>
        <begin position="58"/>
        <end position="78"/>
    </location>
</feature>
<evidence type="ECO:0000256" key="5">
    <source>
        <dbReference type="HAMAP-Rule" id="MF_01514"/>
    </source>
</evidence>
<dbReference type="Proteomes" id="UP000095087">
    <property type="component" value="Unassembled WGS sequence"/>
</dbReference>
<dbReference type="InterPro" id="IPR019691">
    <property type="entry name" value="DUF2585"/>
</dbReference>
<evidence type="ECO:0000256" key="2">
    <source>
        <dbReference type="ARBA" id="ARBA00022692"/>
    </source>
</evidence>
<comment type="caution">
    <text evidence="6">The sequence shown here is derived from an EMBL/GenBank/DDBJ whole genome shotgun (WGS) entry which is preliminary data.</text>
</comment>
<dbReference type="PATRIC" id="fig|1177755.3.peg.542"/>
<feature type="transmembrane region" description="Helical" evidence="5">
    <location>
        <begin position="120"/>
        <end position="141"/>
    </location>
</feature>
<comment type="subcellular location">
    <subcellularLocation>
        <location evidence="5">Cell membrane</location>
        <topology evidence="5">Multi-pass membrane protein</topology>
    </subcellularLocation>
</comment>
<feature type="transmembrane region" description="Helical" evidence="5">
    <location>
        <begin position="147"/>
        <end position="165"/>
    </location>
</feature>
<evidence type="ECO:0000256" key="3">
    <source>
        <dbReference type="ARBA" id="ARBA00022989"/>
    </source>
</evidence>
<dbReference type="OrthoDB" id="9811954at2"/>
<dbReference type="STRING" id="1177755.A7A08_00544"/>
<keyword evidence="4 5" id="KW-0472">Membrane</keyword>
<keyword evidence="7" id="KW-1185">Reference proteome</keyword>
<dbReference type="GO" id="GO:0005886">
    <property type="term" value="C:plasma membrane"/>
    <property type="evidence" value="ECO:0007669"/>
    <property type="project" value="UniProtKB-SubCell"/>
</dbReference>
<evidence type="ECO:0000313" key="6">
    <source>
        <dbReference type="EMBL" id="ODA68712.1"/>
    </source>
</evidence>
<keyword evidence="2 5" id="KW-0812">Transmembrane</keyword>
<evidence type="ECO:0000256" key="1">
    <source>
        <dbReference type="ARBA" id="ARBA00022475"/>
    </source>
</evidence>
<feature type="transmembrane region" description="Helical" evidence="5">
    <location>
        <begin position="9"/>
        <end position="28"/>
    </location>
</feature>
<protein>
    <recommendedName>
        <fullName evidence="5">UPF0314 protein A7A08_00544</fullName>
    </recommendedName>
</protein>
<dbReference type="EMBL" id="MASI01000001">
    <property type="protein sequence ID" value="ODA68712.1"/>
    <property type="molecule type" value="Genomic_DNA"/>
</dbReference>
<comment type="similarity">
    <text evidence="5">Belongs to the UPF0314 family.</text>
</comment>
<sequence length="195" mass="22008">MRLTRQQTVYLVAAIGIVLATAAILLSMGRVPICKCGYVKLWHGEVVSSENSQHLTDWYTPSHVIHGFVFYGLLWLVFGRRLSFGARLILALLVECAWEISENTDTVIERYREATIALDYYGDSVVNSVMDILAMVLGFWLASKWPVWLTVTVAVALELFTGVMIRDNLTLNVVMLLWPLDWIKEWQAGAFQPGA</sequence>
<organism evidence="6 7">
    <name type="scientific">Methyloligella halotolerans</name>
    <dbReference type="NCBI Taxonomy" id="1177755"/>
    <lineage>
        <taxon>Bacteria</taxon>
        <taxon>Pseudomonadati</taxon>
        <taxon>Pseudomonadota</taxon>
        <taxon>Alphaproteobacteria</taxon>
        <taxon>Hyphomicrobiales</taxon>
        <taxon>Hyphomicrobiaceae</taxon>
        <taxon>Methyloligella</taxon>
    </lineage>
</organism>
<dbReference type="AlphaFoldDB" id="A0A1E2S2S5"/>
<proteinExistence type="inferred from homology"/>
<accession>A0A1E2S2S5</accession>
<dbReference type="RefSeq" id="WP_069093957.1">
    <property type="nucleotide sequence ID" value="NZ_MASI01000001.1"/>
</dbReference>
<dbReference type="NCBIfam" id="NF002099">
    <property type="entry name" value="PRK00944.1"/>
    <property type="match status" value="1"/>
</dbReference>
<dbReference type="Pfam" id="PF10755">
    <property type="entry name" value="DUF2585"/>
    <property type="match status" value="1"/>
</dbReference>
<evidence type="ECO:0000313" key="7">
    <source>
        <dbReference type="Proteomes" id="UP000095087"/>
    </source>
</evidence>
<dbReference type="HAMAP" id="MF_01514">
    <property type="entry name" value="UPF0314"/>
    <property type="match status" value="1"/>
</dbReference>
<name>A0A1E2S2S5_9HYPH</name>